<evidence type="ECO:0000313" key="1">
    <source>
        <dbReference type="EMBL" id="KAE9529676.1"/>
    </source>
</evidence>
<gene>
    <name evidence="1" type="ORF">AGLY_011772</name>
</gene>
<sequence>MIRTLINLLFNIQFNDVQNLDIFIDHFDSQKTCESTTLICEFRKIFSYCTLNWWYDFTNVPCKLLYVYQSVSYSSHNIIVILIAVAVRLSYDYASSILPCRQSTRGGLRTPRDVYLYQFFFLIGWIKYNNVPSRGFHIVINSNHRALKVLGFIKRNTSLFTSPTCLRFLYFSLVRSILEYGIVVWHPYLAKDQLRLERVQNRFLSYAAFLLKIAHSPHDYSSIRSSLNIPLLSSRRIESDLSFATSLLNGTVDAPDLLSSIPFRVPVHYTRNHFLYLVPSHRFNYSQNHPLHRMLRLLNNL</sequence>
<protein>
    <submittedName>
        <fullName evidence="1">Uncharacterized protein</fullName>
    </submittedName>
</protein>
<name>A0A6G0TB56_APHGL</name>
<keyword evidence="2" id="KW-1185">Reference proteome</keyword>
<organism evidence="1 2">
    <name type="scientific">Aphis glycines</name>
    <name type="common">Soybean aphid</name>
    <dbReference type="NCBI Taxonomy" id="307491"/>
    <lineage>
        <taxon>Eukaryota</taxon>
        <taxon>Metazoa</taxon>
        <taxon>Ecdysozoa</taxon>
        <taxon>Arthropoda</taxon>
        <taxon>Hexapoda</taxon>
        <taxon>Insecta</taxon>
        <taxon>Pterygota</taxon>
        <taxon>Neoptera</taxon>
        <taxon>Paraneoptera</taxon>
        <taxon>Hemiptera</taxon>
        <taxon>Sternorrhyncha</taxon>
        <taxon>Aphidomorpha</taxon>
        <taxon>Aphidoidea</taxon>
        <taxon>Aphididae</taxon>
        <taxon>Aphidini</taxon>
        <taxon>Aphis</taxon>
        <taxon>Aphis</taxon>
    </lineage>
</organism>
<dbReference type="Proteomes" id="UP000475862">
    <property type="component" value="Unassembled WGS sequence"/>
</dbReference>
<proteinExistence type="predicted"/>
<accession>A0A6G0TB56</accession>
<comment type="caution">
    <text evidence="1">The sequence shown here is derived from an EMBL/GenBank/DDBJ whole genome shotgun (WGS) entry which is preliminary data.</text>
</comment>
<evidence type="ECO:0000313" key="2">
    <source>
        <dbReference type="Proteomes" id="UP000475862"/>
    </source>
</evidence>
<reference evidence="1 2" key="1">
    <citation type="submission" date="2019-08" db="EMBL/GenBank/DDBJ databases">
        <title>The genome of the soybean aphid Biotype 1, its phylome, world population structure and adaptation to the North American continent.</title>
        <authorList>
            <person name="Giordano R."/>
            <person name="Donthu R.K."/>
            <person name="Hernandez A.G."/>
            <person name="Wright C.L."/>
            <person name="Zimin A.V."/>
        </authorList>
    </citation>
    <scope>NUCLEOTIDE SEQUENCE [LARGE SCALE GENOMIC DNA]</scope>
    <source>
        <tissue evidence="1">Whole aphids</tissue>
    </source>
</reference>
<dbReference type="AlphaFoldDB" id="A0A6G0TB56"/>
<dbReference type="EMBL" id="VYZN01000044">
    <property type="protein sequence ID" value="KAE9529676.1"/>
    <property type="molecule type" value="Genomic_DNA"/>
</dbReference>
<dbReference type="OrthoDB" id="6613574at2759"/>